<evidence type="ECO:0008006" key="5">
    <source>
        <dbReference type="Google" id="ProtNLM"/>
    </source>
</evidence>
<reference evidence="3" key="1">
    <citation type="submission" date="2023-07" db="EMBL/GenBank/DDBJ databases">
        <title>Sorghum-associated microbial communities from plants grown in Nebraska, USA.</title>
        <authorList>
            <person name="Schachtman D."/>
        </authorList>
    </citation>
    <scope>NUCLEOTIDE SEQUENCE</scope>
    <source>
        <strain evidence="3">DS3315</strain>
    </source>
</reference>
<dbReference type="RefSeq" id="WP_307596324.1">
    <property type="nucleotide sequence ID" value="NZ_CAXUQE020000001.1"/>
</dbReference>
<feature type="region of interest" description="Disordered" evidence="1">
    <location>
        <begin position="128"/>
        <end position="154"/>
    </location>
</feature>
<dbReference type="Proteomes" id="UP001224845">
    <property type="component" value="Unassembled WGS sequence"/>
</dbReference>
<organism evidence="3 4">
    <name type="scientific">Variovorax paradoxus</name>
    <dbReference type="NCBI Taxonomy" id="34073"/>
    <lineage>
        <taxon>Bacteria</taxon>
        <taxon>Pseudomonadati</taxon>
        <taxon>Pseudomonadota</taxon>
        <taxon>Betaproteobacteria</taxon>
        <taxon>Burkholderiales</taxon>
        <taxon>Comamonadaceae</taxon>
        <taxon>Variovorax</taxon>
    </lineage>
</organism>
<gene>
    <name evidence="3" type="ORF">J2W39_005528</name>
</gene>
<sequence>MPNVSFSIWWVLAPLLAWLGFTLCVTLLRERRKHAESLSRTRRALRILAHGTPAMAQVIAFSDTGQRRSGEGTTWAIAQLRLRIQAAETGETFEVDQTTAIPLAELPGHAAGRTIAVRFDPASREVAVERSGTSAAHYGADSSRLRAPSEVSGR</sequence>
<evidence type="ECO:0000313" key="4">
    <source>
        <dbReference type="Proteomes" id="UP001224845"/>
    </source>
</evidence>
<name>A0AAW8EMT4_VARPD</name>
<proteinExistence type="predicted"/>
<evidence type="ECO:0000256" key="2">
    <source>
        <dbReference type="SAM" id="Phobius"/>
    </source>
</evidence>
<dbReference type="AlphaFoldDB" id="A0AAW8EMT4"/>
<keyword evidence="2" id="KW-1133">Transmembrane helix</keyword>
<keyword evidence="2" id="KW-0812">Transmembrane</keyword>
<protein>
    <recommendedName>
        <fullName evidence="5">DUF3592 domain-containing protein</fullName>
    </recommendedName>
</protein>
<evidence type="ECO:0000256" key="1">
    <source>
        <dbReference type="SAM" id="MobiDB-lite"/>
    </source>
</evidence>
<evidence type="ECO:0000313" key="3">
    <source>
        <dbReference type="EMBL" id="MDP9974265.1"/>
    </source>
</evidence>
<keyword evidence="2" id="KW-0472">Membrane</keyword>
<dbReference type="EMBL" id="JAUSRV010000016">
    <property type="protein sequence ID" value="MDP9974265.1"/>
    <property type="molecule type" value="Genomic_DNA"/>
</dbReference>
<comment type="caution">
    <text evidence="3">The sequence shown here is derived from an EMBL/GenBank/DDBJ whole genome shotgun (WGS) entry which is preliminary data.</text>
</comment>
<feature type="transmembrane region" description="Helical" evidence="2">
    <location>
        <begin position="6"/>
        <end position="28"/>
    </location>
</feature>
<accession>A0AAW8EMT4</accession>